<proteinExistence type="predicted"/>
<sequence length="435" mass="45215">MTSRGPSVEHLAAIDARTWPGVAAVPALTAGSARARVAESRFARAAAAGGLRIDGSDPDLVVDHAEVFTRVAAGGWIGLAEGYLAGEWRTESSESLVGVLQALIGAKYAPRTTKLPPGGSGARGEVPPALVAHFSGDGVSAFQGHFATGVPTKERRMVKSFVPGAGKGNVPARHYVDTTEYGAPLDTTRLDLADAQARSADMLLDAAGVGAATHVLVAPAAGGAITAAAAQRGATVDCVAADADAARALREHLVFAGVHEHVRVDVRDPLASAGGTGYHAAVCAEYFETLAPRDQAAYLRSLDRALAPGGRVAMQTVVATGEMSGAGRAALASLRAYVWPGLSVTTLEGIAKLIDTHTGLRVVAHTSAPDHLAESLKLQRVTFDAHLRDAAADGFDPVFRRLWTWQLALREALTRLGMLDLAQVEATTRSRGGRR</sequence>
<dbReference type="InterPro" id="IPR050723">
    <property type="entry name" value="CFA/CMAS"/>
</dbReference>
<accession>A0ABT1FZ79</accession>
<name>A0ABT1FZ79_9CORY</name>
<protein>
    <submittedName>
        <fullName evidence="1">Class I SAM-dependent methyltransferase</fullName>
        <ecNumber evidence="1">2.1.1.-</ecNumber>
    </submittedName>
</protein>
<dbReference type="GO" id="GO:0008168">
    <property type="term" value="F:methyltransferase activity"/>
    <property type="evidence" value="ECO:0007669"/>
    <property type="project" value="UniProtKB-KW"/>
</dbReference>
<comment type="caution">
    <text evidence="1">The sequence shown here is derived from an EMBL/GenBank/DDBJ whole genome shotgun (WGS) entry which is preliminary data.</text>
</comment>
<gene>
    <name evidence="1" type="ORF">M5J20_02315</name>
</gene>
<dbReference type="GO" id="GO:0032259">
    <property type="term" value="P:methylation"/>
    <property type="evidence" value="ECO:0007669"/>
    <property type="project" value="UniProtKB-KW"/>
</dbReference>
<dbReference type="PANTHER" id="PTHR43667">
    <property type="entry name" value="CYCLOPROPANE-FATTY-ACYL-PHOSPHOLIPID SYNTHASE"/>
    <property type="match status" value="1"/>
</dbReference>
<dbReference type="Gene3D" id="3.40.50.150">
    <property type="entry name" value="Vaccinia Virus protein VP39"/>
    <property type="match status" value="1"/>
</dbReference>
<reference evidence="1" key="1">
    <citation type="submission" date="2022-05" db="EMBL/GenBank/DDBJ databases">
        <title>Corynebacterium sp. TA-R-1 sp. nov., isolated from human feces.</title>
        <authorList>
            <person name="Shamsuzzaman M."/>
            <person name="Dahal R.H."/>
        </authorList>
    </citation>
    <scope>NUCLEOTIDE SEQUENCE</scope>
    <source>
        <strain evidence="1">TA-R-1</strain>
    </source>
</reference>
<dbReference type="EMBL" id="JAMFTQ010000002">
    <property type="protein sequence ID" value="MCP1387026.1"/>
    <property type="molecule type" value="Genomic_DNA"/>
</dbReference>
<dbReference type="EC" id="2.1.1.-" evidence="1"/>
<evidence type="ECO:0000313" key="1">
    <source>
        <dbReference type="EMBL" id="MCP1387026.1"/>
    </source>
</evidence>
<keyword evidence="1" id="KW-0489">Methyltransferase</keyword>
<dbReference type="InterPro" id="IPR029063">
    <property type="entry name" value="SAM-dependent_MTases_sf"/>
</dbReference>
<dbReference type="Pfam" id="PF02353">
    <property type="entry name" value="CMAS"/>
    <property type="match status" value="1"/>
</dbReference>
<evidence type="ECO:0000313" key="2">
    <source>
        <dbReference type="Proteomes" id="UP001204000"/>
    </source>
</evidence>
<dbReference type="PANTHER" id="PTHR43667:SF2">
    <property type="entry name" value="FATTY ACID C-METHYL TRANSFERASE"/>
    <property type="match status" value="1"/>
</dbReference>
<organism evidence="1 2">
    <name type="scientific">Corynebacterium stercoris</name>
    <dbReference type="NCBI Taxonomy" id="2943490"/>
    <lineage>
        <taxon>Bacteria</taxon>
        <taxon>Bacillati</taxon>
        <taxon>Actinomycetota</taxon>
        <taxon>Actinomycetes</taxon>
        <taxon>Mycobacteriales</taxon>
        <taxon>Corynebacteriaceae</taxon>
        <taxon>Corynebacterium</taxon>
    </lineage>
</organism>
<dbReference type="RefSeq" id="WP_253575967.1">
    <property type="nucleotide sequence ID" value="NZ_JAMFTQ010000002.1"/>
</dbReference>
<dbReference type="SUPFAM" id="SSF53335">
    <property type="entry name" value="S-adenosyl-L-methionine-dependent methyltransferases"/>
    <property type="match status" value="1"/>
</dbReference>
<dbReference type="Proteomes" id="UP001204000">
    <property type="component" value="Unassembled WGS sequence"/>
</dbReference>
<keyword evidence="1" id="KW-0808">Transferase</keyword>
<keyword evidence="2" id="KW-1185">Reference proteome</keyword>